<keyword evidence="2" id="KW-0472">Membrane</keyword>
<proteinExistence type="predicted"/>
<evidence type="ECO:0000256" key="2">
    <source>
        <dbReference type="SAM" id="Phobius"/>
    </source>
</evidence>
<evidence type="ECO:0000313" key="4">
    <source>
        <dbReference type="EMBL" id="XBS66560.1"/>
    </source>
</evidence>
<reference evidence="4" key="1">
    <citation type="submission" date="2024-06" db="EMBL/GenBank/DDBJ databases">
        <authorList>
            <person name="Dussert Y."/>
            <person name="Peccoud J."/>
            <person name="Pigeault R."/>
        </authorList>
    </citation>
    <scope>NUCLEOTIDE SEQUENCE</scope>
    <source>
        <strain evidence="4">WArc</strain>
    </source>
</reference>
<accession>A0AAU7Q0A2</accession>
<evidence type="ECO:0000259" key="3">
    <source>
        <dbReference type="Pfam" id="PF10145"/>
    </source>
</evidence>
<dbReference type="PANTHER" id="PTHR37813:SF1">
    <property type="entry name" value="FELS-2 PROPHAGE PROTEIN"/>
    <property type="match status" value="1"/>
</dbReference>
<dbReference type="RefSeq" id="WP_349966947.1">
    <property type="nucleotide sequence ID" value="NZ_CP157942.1"/>
</dbReference>
<dbReference type="EMBL" id="CP157942">
    <property type="protein sequence ID" value="XBS66560.1"/>
    <property type="molecule type" value="Genomic_DNA"/>
</dbReference>
<feature type="transmembrane region" description="Helical" evidence="2">
    <location>
        <begin position="581"/>
        <end position="599"/>
    </location>
</feature>
<dbReference type="Pfam" id="PF10145">
    <property type="entry name" value="PhageMin_Tail"/>
    <property type="match status" value="1"/>
</dbReference>
<dbReference type="NCBIfam" id="TIGR01760">
    <property type="entry name" value="tape_meas_TP901"/>
    <property type="match status" value="1"/>
</dbReference>
<feature type="transmembrane region" description="Helical" evidence="2">
    <location>
        <begin position="551"/>
        <end position="575"/>
    </location>
</feature>
<keyword evidence="1" id="KW-1188">Viral release from host cell</keyword>
<dbReference type="PANTHER" id="PTHR37813">
    <property type="entry name" value="FELS-2 PROPHAGE PROTEIN"/>
    <property type="match status" value="1"/>
</dbReference>
<feature type="transmembrane region" description="Helical" evidence="2">
    <location>
        <begin position="514"/>
        <end position="539"/>
    </location>
</feature>
<name>A0AAU7Q0A2_9RICK</name>
<gene>
    <name evidence="4" type="ORF">ABLO99_04655</name>
</gene>
<evidence type="ECO:0000256" key="1">
    <source>
        <dbReference type="ARBA" id="ARBA00022612"/>
    </source>
</evidence>
<keyword evidence="2" id="KW-1133">Transmembrane helix</keyword>
<protein>
    <submittedName>
        <fullName evidence="4">Phage tail tape measure protein</fullName>
    </submittedName>
</protein>
<organism evidence="4">
    <name type="scientific">Wolbachia endosymbiont of Armadillidium arcangelii</name>
    <dbReference type="NCBI Taxonomy" id="3158571"/>
    <lineage>
        <taxon>Bacteria</taxon>
        <taxon>Pseudomonadati</taxon>
        <taxon>Pseudomonadota</taxon>
        <taxon>Alphaproteobacteria</taxon>
        <taxon>Rickettsiales</taxon>
        <taxon>Anaplasmataceae</taxon>
        <taxon>Wolbachieae</taxon>
        <taxon>Wolbachia</taxon>
    </lineage>
</organism>
<dbReference type="InterPro" id="IPR010090">
    <property type="entry name" value="Phage_tape_meas"/>
</dbReference>
<feature type="domain" description="Phage tail tape measure protein" evidence="3">
    <location>
        <begin position="214"/>
        <end position="416"/>
    </location>
</feature>
<dbReference type="AlphaFoldDB" id="A0AAU7Q0A2"/>
<keyword evidence="2" id="KW-0812">Transmembrane</keyword>
<sequence length="769" mass="84467">MSVLSIKIGAVLDGSFNTVIKGSSSQLTRLGENIRKLDSSLKSVSKFKQLGSDVLTSRRSWKGFEDQVKSLAKQMKAIEKPSKTLKAEFDKAKFSATKAKEAYLKKRDALHSFNEEVRKSGRNIKSLVSDQYKLGSSIEVLKGKYGKLGSAIRSHQSFLASKAHFKSQIIETIGLGLSLAAPVKVAIDFESAMADVKKVVDFDEKTKEADKFAKKLKEMSRTIPLSAAELAQIAASGGQLGIKKEDLFMFTETVAKMSTAFDMSAEQAGDSIAKLSNVYGINVSEMEHVGNVINHLSDNTAAKAKDMVEALAIVGGTAKQFGLKFEQTSSLVNAFISLGKQPAKAATAINALLSKLQTAEGQGKEFKEALEETGIAAEEMVQRISENGEKALLYFFQTLKKMDNQERSTILMKLFGQEYQDDIALLAGSFNKYEDAIKLLANTEKYGSSLQKEFKNRADTTANKLRLLRNAIAEVGMNLGSVMLPTLKFIAEFLQEKTRSIALFAEKYPTLTTAIMGTIAALISLKILVVGLGYGFTFLASTVLGLRAKIIATFSFLSATVFPAVITGLRAITLAVMSNPIGLLIAGLVTGAALVITHWQKVKEFFASFWKSIIKPIGEAFSWMGDTVSSVFWKVSENSPIKEFEKRKTVISLVDGEASNLLSKNSIFNNGNPLSNNSVMKGISKNSWNNVKIKHAIAEKKSIVDEKNLKEYVKSKYENKTFNQTQHNYFNISVQAAPNQDVRSLADEVIKRIREKSRDVLFDTIDPVY</sequence>